<proteinExistence type="predicted"/>
<keyword evidence="3" id="KW-1185">Reference proteome</keyword>
<evidence type="ECO:0000313" key="3">
    <source>
        <dbReference type="Proteomes" id="UP000693972"/>
    </source>
</evidence>
<evidence type="ECO:0000313" key="2">
    <source>
        <dbReference type="EMBL" id="QXL89263.1"/>
    </source>
</evidence>
<dbReference type="EMBL" id="CP078073">
    <property type="protein sequence ID" value="QXL89263.1"/>
    <property type="molecule type" value="Genomic_DNA"/>
</dbReference>
<reference evidence="2 3" key="1">
    <citation type="submission" date="2021-07" db="EMBL/GenBank/DDBJ databases">
        <title>Karlodiniumbacter phycospheric gen. nov., sp. nov., a phycosphere bacterium isolated from karlodinium veneficum.</title>
        <authorList>
            <person name="Peng Y."/>
            <person name="Jiang L."/>
            <person name="Lee J."/>
        </authorList>
    </citation>
    <scope>NUCLEOTIDE SEQUENCE</scope>
    <source>
        <strain evidence="2 3">N5</strain>
    </source>
</reference>
<dbReference type="RefSeq" id="WP_257892305.1">
    <property type="nucleotide sequence ID" value="NZ_JAIMBW010000001.1"/>
</dbReference>
<protein>
    <submittedName>
        <fullName evidence="2">Uncharacterized protein</fullName>
    </submittedName>
</protein>
<accession>A0A975TXG9</accession>
<dbReference type="Proteomes" id="UP000693972">
    <property type="component" value="Unassembled WGS sequence"/>
</dbReference>
<sequence>MQTQSITEYAHALYAAHGNRAEHEAARKAKVANDNGARKEAERWQSIRLHIKELRGARQT</sequence>
<organism evidence="2">
    <name type="scientific">Gymnodinialimonas phycosphaerae</name>
    <dbReference type="NCBI Taxonomy" id="2841589"/>
    <lineage>
        <taxon>Bacteria</taxon>
        <taxon>Pseudomonadati</taxon>
        <taxon>Pseudomonadota</taxon>
        <taxon>Alphaproteobacteria</taxon>
        <taxon>Rhodobacterales</taxon>
        <taxon>Paracoccaceae</taxon>
        <taxon>Gymnodinialimonas</taxon>
    </lineage>
</organism>
<dbReference type="EMBL" id="JAIMBW010000001">
    <property type="protein sequence ID" value="MBY4892518.1"/>
    <property type="molecule type" value="Genomic_DNA"/>
</dbReference>
<gene>
    <name evidence="1" type="ORF">KUL25_07050</name>
    <name evidence="2" type="ORF">KUL25_07055</name>
</gene>
<dbReference type="AlphaFoldDB" id="A0A975TXG9"/>
<evidence type="ECO:0000313" key="1">
    <source>
        <dbReference type="EMBL" id="MBY4892518.1"/>
    </source>
</evidence>
<name>A0A975TXG9_9RHOB</name>